<keyword evidence="3" id="KW-1185">Reference proteome</keyword>
<name>A0ABD6HEX1_AGRVI</name>
<accession>A0ABD6HEX1</accession>
<evidence type="ECO:0000313" key="2">
    <source>
        <dbReference type="EMBL" id="MUP12220.1"/>
    </source>
</evidence>
<dbReference type="EMBL" id="MBFE02000021">
    <property type="protein sequence ID" value="MUO44631.1"/>
    <property type="molecule type" value="Genomic_DNA"/>
</dbReference>
<evidence type="ECO:0000313" key="3">
    <source>
        <dbReference type="Proteomes" id="UP000179454"/>
    </source>
</evidence>
<dbReference type="RefSeq" id="WP_139192283.1">
    <property type="nucleotide sequence ID" value="NZ_MBFA02000015.1"/>
</dbReference>
<dbReference type="AlphaFoldDB" id="A0ABD6HEX1"/>
<comment type="caution">
    <text evidence="2">The sequence shown here is derived from an EMBL/GenBank/DDBJ whole genome shotgun (WGS) entry which is preliminary data.</text>
</comment>
<evidence type="ECO:0000313" key="4">
    <source>
        <dbReference type="Proteomes" id="UP000179536"/>
    </source>
</evidence>
<proteinExistence type="predicted"/>
<dbReference type="EMBL" id="MBFA02000015">
    <property type="protein sequence ID" value="MUP12220.1"/>
    <property type="molecule type" value="Genomic_DNA"/>
</dbReference>
<evidence type="ECO:0000313" key="1">
    <source>
        <dbReference type="EMBL" id="MUO44631.1"/>
    </source>
</evidence>
<reference evidence="3 4" key="1">
    <citation type="submission" date="2019-11" db="EMBL/GenBank/DDBJ databases">
        <title>Whole-genome sequencing of Allorhizobium vitis.</title>
        <authorList>
            <person name="Gan H.M."/>
            <person name="Savka M.A."/>
        </authorList>
    </citation>
    <scope>NUCLEOTIDE SEQUENCE [LARGE SCALE GENOMIC DNA]</scope>
    <source>
        <strain evidence="2 4">RF2/1</strain>
        <strain evidence="1 3">T1/7</strain>
    </source>
</reference>
<evidence type="ECO:0008006" key="5">
    <source>
        <dbReference type="Google" id="ProtNLM"/>
    </source>
</evidence>
<gene>
    <name evidence="2" type="ORF">BBK91_020385</name>
    <name evidence="1" type="ORF">BBL17_022880</name>
</gene>
<dbReference type="Proteomes" id="UP000179454">
    <property type="component" value="Unassembled WGS sequence"/>
</dbReference>
<dbReference type="Proteomes" id="UP000179536">
    <property type="component" value="Unassembled WGS sequence"/>
</dbReference>
<protein>
    <recommendedName>
        <fullName evidence="5">DUF4189 domain-containing protein</fullName>
    </recommendedName>
</protein>
<sequence>MRTGPIILIFLMPFFLTECTNVPPARGWHNGHEYIRGADGVYVQSGRYTSANSRITLPGTDAVELQDSAVNMQNSSACSIFWDASKYCRKYAAPLLDKDDQNEIFDDCLKNKVNSDAIKLCRVK</sequence>
<organism evidence="2 4">
    <name type="scientific">Agrobacterium vitis</name>
    <name type="common">Rhizobium vitis</name>
    <dbReference type="NCBI Taxonomy" id="373"/>
    <lineage>
        <taxon>Bacteria</taxon>
        <taxon>Pseudomonadati</taxon>
        <taxon>Pseudomonadota</taxon>
        <taxon>Alphaproteobacteria</taxon>
        <taxon>Hyphomicrobiales</taxon>
        <taxon>Rhizobiaceae</taxon>
        <taxon>Rhizobium/Agrobacterium group</taxon>
        <taxon>Agrobacterium</taxon>
    </lineage>
</organism>